<dbReference type="SUPFAM" id="SSF103088">
    <property type="entry name" value="OmpA-like"/>
    <property type="match status" value="1"/>
</dbReference>
<dbReference type="Gene3D" id="3.30.1330.60">
    <property type="entry name" value="OmpA-like domain"/>
    <property type="match status" value="1"/>
</dbReference>
<evidence type="ECO:0000256" key="8">
    <source>
        <dbReference type="SAM" id="MobiDB-lite"/>
    </source>
</evidence>
<sequence length="292" mass="32229">MARKRKLEERENHDRWLVSYADFITLLLALFAVMYAVSQLNEGKYRQVAGSLVTAFGAQPDHRSGTALIKLEPAPSSPVREPSEEDRAIKKARRLAEAQRRQQEAMEVIARDVVAAFQPFNSLIENGQVRVIPSSRGLAVEINAKVLFAPGQAVLEQNSARVLEAVAQVLKDNDYPVQVEGHTDSIPIVTDKFPSNWELSAVRASSVVRLLIASGVEAARLTAVGYGENRPVDSNDTEDGRTRNRRVTVMILSNPDHNPLSDSLEDASQETESATAADSERTACLFRREKPV</sequence>
<evidence type="ECO:0000256" key="7">
    <source>
        <dbReference type="PROSITE-ProRule" id="PRU00473"/>
    </source>
</evidence>
<dbReference type="InterPro" id="IPR036737">
    <property type="entry name" value="OmpA-like_sf"/>
</dbReference>
<dbReference type="RefSeq" id="WP_074975715.1">
    <property type="nucleotide sequence ID" value="NZ_FPBZ01000020.1"/>
</dbReference>
<comment type="similarity">
    <text evidence="2">Belongs to the MotB family.</text>
</comment>
<evidence type="ECO:0000256" key="3">
    <source>
        <dbReference type="ARBA" id="ARBA00022475"/>
    </source>
</evidence>
<evidence type="ECO:0000259" key="10">
    <source>
        <dbReference type="PROSITE" id="PS51123"/>
    </source>
</evidence>
<comment type="subcellular location">
    <subcellularLocation>
        <location evidence="1">Cell membrane</location>
        <topology evidence="1">Single-pass membrane protein</topology>
    </subcellularLocation>
</comment>
<keyword evidence="6 7" id="KW-0472">Membrane</keyword>
<evidence type="ECO:0000313" key="11">
    <source>
        <dbReference type="EMBL" id="SFU72952.1"/>
    </source>
</evidence>
<keyword evidence="4 9" id="KW-0812">Transmembrane</keyword>
<evidence type="ECO:0000256" key="4">
    <source>
        <dbReference type="ARBA" id="ARBA00022692"/>
    </source>
</evidence>
<feature type="domain" description="OmpA-like" evidence="10">
    <location>
        <begin position="135"/>
        <end position="255"/>
    </location>
</feature>
<reference evidence="11 12" key="1">
    <citation type="submission" date="2016-10" db="EMBL/GenBank/DDBJ databases">
        <authorList>
            <person name="de Groot N.N."/>
        </authorList>
    </citation>
    <scope>NUCLEOTIDE SEQUENCE [LARGE SCALE GENOMIC DNA]</scope>
    <source>
        <strain evidence="11 12">Nl14</strain>
    </source>
</reference>
<dbReference type="CDD" id="cd07185">
    <property type="entry name" value="OmpA_C-like"/>
    <property type="match status" value="1"/>
</dbReference>
<proteinExistence type="inferred from homology"/>
<dbReference type="PANTHER" id="PTHR30329:SF20">
    <property type="entry name" value="EXPORTED PROTEIN"/>
    <property type="match status" value="1"/>
</dbReference>
<evidence type="ECO:0000256" key="9">
    <source>
        <dbReference type="SAM" id="Phobius"/>
    </source>
</evidence>
<feature type="compositionally biased region" description="Basic and acidic residues" evidence="8">
    <location>
        <begin position="278"/>
        <end position="292"/>
    </location>
</feature>
<dbReference type="InterPro" id="IPR006665">
    <property type="entry name" value="OmpA-like"/>
</dbReference>
<feature type="region of interest" description="Disordered" evidence="8">
    <location>
        <begin position="253"/>
        <end position="292"/>
    </location>
</feature>
<organism evidence="11 12">
    <name type="scientific">Nitrosospira multiformis</name>
    <dbReference type="NCBI Taxonomy" id="1231"/>
    <lineage>
        <taxon>Bacteria</taxon>
        <taxon>Pseudomonadati</taxon>
        <taxon>Pseudomonadota</taxon>
        <taxon>Betaproteobacteria</taxon>
        <taxon>Nitrosomonadales</taxon>
        <taxon>Nitrosomonadaceae</taxon>
        <taxon>Nitrosospira</taxon>
    </lineage>
</organism>
<evidence type="ECO:0000313" key="12">
    <source>
        <dbReference type="Proteomes" id="UP000182649"/>
    </source>
</evidence>
<dbReference type="AlphaFoldDB" id="A0A1I7IJ57"/>
<dbReference type="InterPro" id="IPR025713">
    <property type="entry name" value="MotB-like_N_dom"/>
</dbReference>
<evidence type="ECO:0000256" key="1">
    <source>
        <dbReference type="ARBA" id="ARBA00004162"/>
    </source>
</evidence>
<name>A0A1I7IJ57_9PROT</name>
<dbReference type="OrthoDB" id="9815217at2"/>
<accession>A0A1I7IJ57</accession>
<dbReference type="EMBL" id="FPBZ01000020">
    <property type="protein sequence ID" value="SFU72952.1"/>
    <property type="molecule type" value="Genomic_DNA"/>
</dbReference>
<keyword evidence="5 9" id="KW-1133">Transmembrane helix</keyword>
<feature type="transmembrane region" description="Helical" evidence="9">
    <location>
        <begin position="20"/>
        <end position="37"/>
    </location>
</feature>
<dbReference type="PANTHER" id="PTHR30329">
    <property type="entry name" value="STATOR ELEMENT OF FLAGELLAR MOTOR COMPLEX"/>
    <property type="match status" value="1"/>
</dbReference>
<dbReference type="Pfam" id="PF13677">
    <property type="entry name" value="MotB_plug"/>
    <property type="match status" value="1"/>
</dbReference>
<dbReference type="Proteomes" id="UP000182649">
    <property type="component" value="Unassembled WGS sequence"/>
</dbReference>
<protein>
    <submittedName>
        <fullName evidence="11">Chemotaxis protein MotB</fullName>
    </submittedName>
</protein>
<keyword evidence="3" id="KW-1003">Cell membrane</keyword>
<dbReference type="InterPro" id="IPR050330">
    <property type="entry name" value="Bact_OuterMem_StrucFunc"/>
</dbReference>
<dbReference type="Pfam" id="PF00691">
    <property type="entry name" value="OmpA"/>
    <property type="match status" value="1"/>
</dbReference>
<dbReference type="GO" id="GO:0005886">
    <property type="term" value="C:plasma membrane"/>
    <property type="evidence" value="ECO:0007669"/>
    <property type="project" value="UniProtKB-SubCell"/>
</dbReference>
<dbReference type="NCBIfam" id="NF006541">
    <property type="entry name" value="PRK09038.1"/>
    <property type="match status" value="1"/>
</dbReference>
<evidence type="ECO:0000256" key="5">
    <source>
        <dbReference type="ARBA" id="ARBA00022989"/>
    </source>
</evidence>
<gene>
    <name evidence="11" type="ORF">SAMN05216417_12044</name>
</gene>
<evidence type="ECO:0000256" key="2">
    <source>
        <dbReference type="ARBA" id="ARBA00008914"/>
    </source>
</evidence>
<evidence type="ECO:0000256" key="6">
    <source>
        <dbReference type="ARBA" id="ARBA00023136"/>
    </source>
</evidence>
<dbReference type="PROSITE" id="PS51123">
    <property type="entry name" value="OMPA_2"/>
    <property type="match status" value="1"/>
</dbReference>